<organism evidence="1 2">
    <name type="scientific">Caerostris extrusa</name>
    <name type="common">Bark spider</name>
    <name type="synonym">Caerostris bankana</name>
    <dbReference type="NCBI Taxonomy" id="172846"/>
    <lineage>
        <taxon>Eukaryota</taxon>
        <taxon>Metazoa</taxon>
        <taxon>Ecdysozoa</taxon>
        <taxon>Arthropoda</taxon>
        <taxon>Chelicerata</taxon>
        <taxon>Arachnida</taxon>
        <taxon>Araneae</taxon>
        <taxon>Araneomorphae</taxon>
        <taxon>Entelegynae</taxon>
        <taxon>Araneoidea</taxon>
        <taxon>Araneidae</taxon>
        <taxon>Caerostris</taxon>
    </lineage>
</organism>
<accession>A0AAV4P083</accession>
<dbReference type="EMBL" id="BPLR01003847">
    <property type="protein sequence ID" value="GIX89309.1"/>
    <property type="molecule type" value="Genomic_DNA"/>
</dbReference>
<comment type="caution">
    <text evidence="1">The sequence shown here is derived from an EMBL/GenBank/DDBJ whole genome shotgun (WGS) entry which is preliminary data.</text>
</comment>
<protein>
    <submittedName>
        <fullName evidence="1">Uncharacterized protein</fullName>
    </submittedName>
</protein>
<evidence type="ECO:0000313" key="1">
    <source>
        <dbReference type="EMBL" id="GIX89309.1"/>
    </source>
</evidence>
<dbReference type="Proteomes" id="UP001054945">
    <property type="component" value="Unassembled WGS sequence"/>
</dbReference>
<name>A0AAV4P083_CAEEX</name>
<evidence type="ECO:0000313" key="2">
    <source>
        <dbReference type="Proteomes" id="UP001054945"/>
    </source>
</evidence>
<sequence>MKQIWKNFNEQFNCRCKKFSNNSIQVNSIFQASTVADIIIIEFRPFVLAQRVNVQFPLVTALQITSGFRYDYGDAFSINSRTT</sequence>
<reference evidence="1 2" key="1">
    <citation type="submission" date="2021-06" db="EMBL/GenBank/DDBJ databases">
        <title>Caerostris extrusa draft genome.</title>
        <authorList>
            <person name="Kono N."/>
            <person name="Arakawa K."/>
        </authorList>
    </citation>
    <scope>NUCLEOTIDE SEQUENCE [LARGE SCALE GENOMIC DNA]</scope>
</reference>
<dbReference type="AlphaFoldDB" id="A0AAV4P083"/>
<keyword evidence="2" id="KW-1185">Reference proteome</keyword>
<gene>
    <name evidence="1" type="ORF">CEXT_296491</name>
</gene>
<proteinExistence type="predicted"/>